<dbReference type="AlphaFoldDB" id="A0A4U1MJI6"/>
<gene>
    <name evidence="7" type="ORF">FBF83_08940</name>
</gene>
<evidence type="ECO:0000313" key="7">
    <source>
        <dbReference type="EMBL" id="TKD70735.1"/>
    </source>
</evidence>
<dbReference type="Proteomes" id="UP000310541">
    <property type="component" value="Unassembled WGS sequence"/>
</dbReference>
<protein>
    <submittedName>
        <fullName evidence="7">O-antigen ligase family protein</fullName>
    </submittedName>
</protein>
<feature type="transmembrane region" description="Helical" evidence="5">
    <location>
        <begin position="35"/>
        <end position="52"/>
    </location>
</feature>
<dbReference type="EMBL" id="SWFM01000002">
    <property type="protein sequence ID" value="TKD70735.1"/>
    <property type="molecule type" value="Genomic_DNA"/>
</dbReference>
<evidence type="ECO:0000256" key="3">
    <source>
        <dbReference type="ARBA" id="ARBA00022989"/>
    </source>
</evidence>
<feature type="transmembrane region" description="Helical" evidence="5">
    <location>
        <begin position="221"/>
        <end position="238"/>
    </location>
</feature>
<evidence type="ECO:0000259" key="6">
    <source>
        <dbReference type="Pfam" id="PF04932"/>
    </source>
</evidence>
<comment type="subcellular location">
    <subcellularLocation>
        <location evidence="1">Membrane</location>
        <topology evidence="1">Multi-pass membrane protein</topology>
    </subcellularLocation>
</comment>
<feature type="transmembrane region" description="Helical" evidence="5">
    <location>
        <begin position="64"/>
        <end position="84"/>
    </location>
</feature>
<sequence length="401" mass="45485">MFSHSNFVIGKQSNVNYLLLISIVIVYAFSNIKGLSIAAQLLMVLIMLLNLVKFGRIKVTVHLLWMTVFITWGYFVSLFAYDSIASTSEAINLTLKLFFYTALISLIDSDSKFNWILRAIVIAGLILIVRVIIMTPFDVWGTDRLGANLGLNPNTIGIALTYSSIASVYIAKKSNKTIYYLFLIPFIVISLMTGSRKAFLALLGGVSLFLFISIRRVKNKSLVSIIIVFFIVLLYELSMNTSFLHEVLGQRLAGANIFSNSQVDSSTRDRLRLYNEGWLLFQSNPVLGYGLDNFRRVSFFGGYSHNNFIEVLTSTGIIGFFVYYSLPIIMLINSIKNRKKNIGYALIATFLTIIILLDLANVSYRQIITQVVIAILVAKFVLLKLEYRKNVIKEEMRYRFF</sequence>
<keyword evidence="7" id="KW-0436">Ligase</keyword>
<dbReference type="GO" id="GO:0016020">
    <property type="term" value="C:membrane"/>
    <property type="evidence" value="ECO:0007669"/>
    <property type="project" value="UniProtKB-SubCell"/>
</dbReference>
<dbReference type="GO" id="GO:0016874">
    <property type="term" value="F:ligase activity"/>
    <property type="evidence" value="ECO:0007669"/>
    <property type="project" value="UniProtKB-KW"/>
</dbReference>
<evidence type="ECO:0000256" key="4">
    <source>
        <dbReference type="ARBA" id="ARBA00023136"/>
    </source>
</evidence>
<feature type="transmembrane region" description="Helical" evidence="5">
    <location>
        <begin position="115"/>
        <end position="133"/>
    </location>
</feature>
<feature type="transmembrane region" description="Helical" evidence="5">
    <location>
        <begin position="153"/>
        <end position="170"/>
    </location>
</feature>
<organism evidence="7 8">
    <name type="scientific">Guptibacillus hwajinpoensis</name>
    <dbReference type="NCBI Taxonomy" id="208199"/>
    <lineage>
        <taxon>Bacteria</taxon>
        <taxon>Bacillati</taxon>
        <taxon>Bacillota</taxon>
        <taxon>Bacilli</taxon>
        <taxon>Bacillales</taxon>
        <taxon>Guptibacillaceae</taxon>
        <taxon>Guptibacillus</taxon>
    </lineage>
</organism>
<feature type="transmembrane region" description="Helical" evidence="5">
    <location>
        <begin position="12"/>
        <end position="29"/>
    </location>
</feature>
<evidence type="ECO:0000313" key="8">
    <source>
        <dbReference type="Proteomes" id="UP000310541"/>
    </source>
</evidence>
<feature type="transmembrane region" description="Helical" evidence="5">
    <location>
        <begin position="198"/>
        <end position="214"/>
    </location>
</feature>
<feature type="transmembrane region" description="Helical" evidence="5">
    <location>
        <begin position="367"/>
        <end position="387"/>
    </location>
</feature>
<reference evidence="7 8" key="1">
    <citation type="submission" date="2019-04" db="EMBL/GenBank/DDBJ databases">
        <title>Genome sequence of Bacillus hwajinpoensis strain Y2.</title>
        <authorList>
            <person name="Fair J.L."/>
            <person name="Maclea K.S."/>
        </authorList>
    </citation>
    <scope>NUCLEOTIDE SEQUENCE [LARGE SCALE GENOMIC DNA]</scope>
    <source>
        <strain evidence="7 8">Y2</strain>
    </source>
</reference>
<evidence type="ECO:0000256" key="5">
    <source>
        <dbReference type="SAM" id="Phobius"/>
    </source>
</evidence>
<feature type="domain" description="O-antigen ligase-related" evidence="6">
    <location>
        <begin position="182"/>
        <end position="323"/>
    </location>
</feature>
<evidence type="ECO:0000256" key="2">
    <source>
        <dbReference type="ARBA" id="ARBA00022692"/>
    </source>
</evidence>
<dbReference type="InterPro" id="IPR007016">
    <property type="entry name" value="O-antigen_ligase-rel_domated"/>
</dbReference>
<dbReference type="OrthoDB" id="2957833at2"/>
<accession>A0A4U1MJI6</accession>
<dbReference type="PANTHER" id="PTHR37422:SF13">
    <property type="entry name" value="LIPOPOLYSACCHARIDE BIOSYNTHESIS PROTEIN PA4999-RELATED"/>
    <property type="match status" value="1"/>
</dbReference>
<feature type="transmembrane region" description="Helical" evidence="5">
    <location>
        <begin position="90"/>
        <end position="108"/>
    </location>
</feature>
<proteinExistence type="predicted"/>
<name>A0A4U1MJI6_9BACL</name>
<comment type="caution">
    <text evidence="7">The sequence shown here is derived from an EMBL/GenBank/DDBJ whole genome shotgun (WGS) entry which is preliminary data.</text>
</comment>
<keyword evidence="3 5" id="KW-1133">Transmembrane helix</keyword>
<dbReference type="Pfam" id="PF04932">
    <property type="entry name" value="Wzy_C"/>
    <property type="match status" value="1"/>
</dbReference>
<dbReference type="RefSeq" id="WP_136946809.1">
    <property type="nucleotide sequence ID" value="NZ_SWFM01000002.1"/>
</dbReference>
<feature type="transmembrane region" description="Helical" evidence="5">
    <location>
        <begin position="308"/>
        <end position="330"/>
    </location>
</feature>
<dbReference type="PANTHER" id="PTHR37422">
    <property type="entry name" value="TEICHURONIC ACID BIOSYNTHESIS PROTEIN TUAE"/>
    <property type="match status" value="1"/>
</dbReference>
<keyword evidence="2 5" id="KW-0812">Transmembrane</keyword>
<feature type="transmembrane region" description="Helical" evidence="5">
    <location>
        <begin position="177"/>
        <end position="192"/>
    </location>
</feature>
<evidence type="ECO:0000256" key="1">
    <source>
        <dbReference type="ARBA" id="ARBA00004141"/>
    </source>
</evidence>
<dbReference type="InterPro" id="IPR051533">
    <property type="entry name" value="WaaL-like"/>
</dbReference>
<feature type="transmembrane region" description="Helical" evidence="5">
    <location>
        <begin position="342"/>
        <end position="361"/>
    </location>
</feature>
<keyword evidence="4 5" id="KW-0472">Membrane</keyword>